<evidence type="ECO:0000256" key="1">
    <source>
        <dbReference type="ARBA" id="ARBA00009528"/>
    </source>
</evidence>
<comment type="similarity">
    <text evidence="1">Belongs to the peptidase M17 family.</text>
</comment>
<dbReference type="EMBL" id="QRDW01000001">
    <property type="protein sequence ID" value="RED54260.1"/>
    <property type="molecule type" value="Genomic_DNA"/>
</dbReference>
<dbReference type="Gene3D" id="3.40.220.10">
    <property type="entry name" value="Leucine Aminopeptidase, subunit E, domain 1"/>
    <property type="match status" value="1"/>
</dbReference>
<feature type="domain" description="Cytosol aminopeptidase" evidence="6">
    <location>
        <begin position="306"/>
        <end position="313"/>
    </location>
</feature>
<dbReference type="GO" id="GO:0006508">
    <property type="term" value="P:proteolysis"/>
    <property type="evidence" value="ECO:0007669"/>
    <property type="project" value="UniProtKB-KW"/>
</dbReference>
<dbReference type="CDD" id="cd00433">
    <property type="entry name" value="Peptidase_M17"/>
    <property type="match status" value="1"/>
</dbReference>
<dbReference type="PRINTS" id="PR00481">
    <property type="entry name" value="LAMNOPPTDASE"/>
</dbReference>
<dbReference type="Gene3D" id="3.40.630.10">
    <property type="entry name" value="Zn peptidases"/>
    <property type="match status" value="1"/>
</dbReference>
<dbReference type="Proteomes" id="UP000256845">
    <property type="component" value="Unassembled WGS sequence"/>
</dbReference>
<dbReference type="InterPro" id="IPR011356">
    <property type="entry name" value="Leucine_aapep/pepB"/>
</dbReference>
<dbReference type="Pfam" id="PF21337">
    <property type="entry name" value="Peptidase_M17_N_1"/>
    <property type="match status" value="1"/>
</dbReference>
<comment type="caution">
    <text evidence="7">The sequence shown here is derived from an EMBL/GenBank/DDBJ whole genome shotgun (WGS) entry which is preliminary data.</text>
</comment>
<dbReference type="SUPFAM" id="SSF52949">
    <property type="entry name" value="Macro domain-like"/>
    <property type="match status" value="1"/>
</dbReference>
<evidence type="ECO:0000259" key="6">
    <source>
        <dbReference type="PROSITE" id="PS00631"/>
    </source>
</evidence>
<organism evidence="7 8">
    <name type="scientific">Aestuariispira insulae</name>
    <dbReference type="NCBI Taxonomy" id="1461337"/>
    <lineage>
        <taxon>Bacteria</taxon>
        <taxon>Pseudomonadati</taxon>
        <taxon>Pseudomonadota</taxon>
        <taxon>Alphaproteobacteria</taxon>
        <taxon>Rhodospirillales</taxon>
        <taxon>Kiloniellaceae</taxon>
        <taxon>Aestuariispira</taxon>
    </lineage>
</organism>
<keyword evidence="8" id="KW-1185">Reference proteome</keyword>
<evidence type="ECO:0000256" key="4">
    <source>
        <dbReference type="ARBA" id="ARBA00022801"/>
    </source>
</evidence>
<dbReference type="PROSITE" id="PS00631">
    <property type="entry name" value="CYTOSOL_AP"/>
    <property type="match status" value="1"/>
</dbReference>
<dbReference type="Pfam" id="PF00883">
    <property type="entry name" value="Peptidase_M17"/>
    <property type="match status" value="1"/>
</dbReference>
<dbReference type="PANTHER" id="PTHR11963:SF20">
    <property type="entry name" value="PEPTIDASE B"/>
    <property type="match status" value="1"/>
</dbReference>
<dbReference type="GO" id="GO:0030145">
    <property type="term" value="F:manganese ion binding"/>
    <property type="evidence" value="ECO:0007669"/>
    <property type="project" value="InterPro"/>
</dbReference>
<protein>
    <submittedName>
        <fullName evidence="7">Leucyl aminopeptidase</fullName>
    </submittedName>
</protein>
<proteinExistence type="inferred from homology"/>
<dbReference type="SUPFAM" id="SSF53187">
    <property type="entry name" value="Zn-dependent exopeptidases"/>
    <property type="match status" value="1"/>
</dbReference>
<evidence type="ECO:0000256" key="5">
    <source>
        <dbReference type="ARBA" id="ARBA00023211"/>
    </source>
</evidence>
<dbReference type="AlphaFoldDB" id="A0A3D9HXW1"/>
<dbReference type="InterPro" id="IPR048816">
    <property type="entry name" value="Peptidase_M17_N_1"/>
</dbReference>
<dbReference type="InterPro" id="IPR000819">
    <property type="entry name" value="Peptidase_M17_C"/>
</dbReference>
<keyword evidence="4" id="KW-0378">Hydrolase</keyword>
<keyword evidence="2 7" id="KW-0031">Aminopeptidase</keyword>
<dbReference type="GO" id="GO:0070006">
    <property type="term" value="F:metalloaminopeptidase activity"/>
    <property type="evidence" value="ECO:0007669"/>
    <property type="project" value="InterPro"/>
</dbReference>
<dbReference type="PANTHER" id="PTHR11963">
    <property type="entry name" value="LEUCINE AMINOPEPTIDASE-RELATED"/>
    <property type="match status" value="1"/>
</dbReference>
<evidence type="ECO:0000256" key="3">
    <source>
        <dbReference type="ARBA" id="ARBA00022670"/>
    </source>
</evidence>
<accession>A0A3D9HXW1</accession>
<evidence type="ECO:0000256" key="2">
    <source>
        <dbReference type="ARBA" id="ARBA00022438"/>
    </source>
</evidence>
<dbReference type="GO" id="GO:0005737">
    <property type="term" value="C:cytoplasm"/>
    <property type="evidence" value="ECO:0007669"/>
    <property type="project" value="InterPro"/>
</dbReference>
<evidence type="ECO:0000313" key="7">
    <source>
        <dbReference type="EMBL" id="RED54260.1"/>
    </source>
</evidence>
<dbReference type="InterPro" id="IPR043472">
    <property type="entry name" value="Macro_dom-like"/>
</dbReference>
<keyword evidence="3" id="KW-0645">Protease</keyword>
<keyword evidence="5" id="KW-0464">Manganese</keyword>
<evidence type="ECO:0000313" key="8">
    <source>
        <dbReference type="Proteomes" id="UP000256845"/>
    </source>
</evidence>
<name>A0A3D9HXW1_9PROT</name>
<sequence>MNCFLDKADDKTVTLIPVDSEGLSDWLEGDGSAHQNWVKAQDFKAASGTVLLLPGSDGIEAALVGTDRDELLWSWGGAAMKLPAGSYRIAGDLDPEEAHQAALGWAMGAYRFIRYKKEQDETDVRALIWPEKADQGTVQAMAEGIYLTRDLTTTPASDMGPEELASAAQALAQNFNASVKVTVGEDLLKDNFPLIHAVGRASDRAPRLIDLVWGREDAPKVTLVGKGVCFDTGGLDLKPSNNMLMMKKDMGGAAQVLGLASMIMGTGLDVRLRVLVPAVENSVAGNAFRPMDIIKARNGMTVEIGNTDAEGRLVLADALDLAGEEKPEVIFDFATLTGASRVALGTDVPSFFTDDDELADGLFDFSTIDSDLVWRMPLHKPYRSMLDSKIADISNCSTSGYGGAITAALFLKEFLPKGQSWCHLDVMAWNTATKNGRPEGGEAQGIRAVYSYLRSRFGKAS</sequence>
<reference evidence="7 8" key="1">
    <citation type="submission" date="2018-07" db="EMBL/GenBank/DDBJ databases">
        <title>Genomic Encyclopedia of Type Strains, Phase III (KMG-III): the genomes of soil and plant-associated and newly described type strains.</title>
        <authorList>
            <person name="Whitman W."/>
        </authorList>
    </citation>
    <scope>NUCLEOTIDE SEQUENCE [LARGE SCALE GENOMIC DNA]</scope>
    <source>
        <strain evidence="7 8">CECT 8488</strain>
    </source>
</reference>
<gene>
    <name evidence="7" type="ORF">DFP90_1011063</name>
</gene>